<accession>A0A444UK19</accession>
<evidence type="ECO:0000256" key="1">
    <source>
        <dbReference type="ARBA" id="ARBA00007518"/>
    </source>
</evidence>
<evidence type="ECO:0000256" key="3">
    <source>
        <dbReference type="SAM" id="MobiDB-lite"/>
    </source>
</evidence>
<protein>
    <submittedName>
        <fullName evidence="4">Uncharacterized protein</fullName>
    </submittedName>
</protein>
<dbReference type="EMBL" id="SCEB01214410">
    <property type="protein sequence ID" value="RXM35484.1"/>
    <property type="molecule type" value="Genomic_DNA"/>
</dbReference>
<dbReference type="PROSITE" id="PS00267">
    <property type="entry name" value="TACHYKININ"/>
    <property type="match status" value="1"/>
</dbReference>
<reference evidence="4 5" key="1">
    <citation type="submission" date="2019-01" db="EMBL/GenBank/DDBJ databases">
        <title>Draft Genome and Complete Hox-Cluster Characterization of the Sterlet Sturgeon (Acipenser ruthenus).</title>
        <authorList>
            <person name="Wei Q."/>
        </authorList>
    </citation>
    <scope>NUCLEOTIDE SEQUENCE [LARGE SCALE GENOMIC DNA]</scope>
    <source>
        <strain evidence="4">WHYD16114868_AA</strain>
        <tissue evidence="4">Blood</tissue>
    </source>
</reference>
<evidence type="ECO:0000313" key="4">
    <source>
        <dbReference type="EMBL" id="RXM35484.1"/>
    </source>
</evidence>
<gene>
    <name evidence="4" type="ORF">EOD39_4072</name>
</gene>
<dbReference type="Proteomes" id="UP000289886">
    <property type="component" value="Unassembled WGS sequence"/>
</dbReference>
<feature type="region of interest" description="Disordered" evidence="3">
    <location>
        <begin position="1"/>
        <end position="22"/>
    </location>
</feature>
<keyword evidence="5" id="KW-1185">Reference proteome</keyword>
<comment type="similarity">
    <text evidence="1">Belongs to the tachykinin family.</text>
</comment>
<name>A0A444UK19_ACIRT</name>
<keyword evidence="2" id="KW-0027">Amidation</keyword>
<sequence length="76" mass="8993">MPPCHQLHGISKLTHQEEPPENNLAQQVAELIKRSKYHQFYGLMGRRSGAPQTVPMGYKKLSEEWDRPQYYARRRK</sequence>
<organism evidence="4 5">
    <name type="scientific">Acipenser ruthenus</name>
    <name type="common">Sterlet sturgeon</name>
    <dbReference type="NCBI Taxonomy" id="7906"/>
    <lineage>
        <taxon>Eukaryota</taxon>
        <taxon>Metazoa</taxon>
        <taxon>Chordata</taxon>
        <taxon>Craniata</taxon>
        <taxon>Vertebrata</taxon>
        <taxon>Euteleostomi</taxon>
        <taxon>Actinopterygii</taxon>
        <taxon>Chondrostei</taxon>
        <taxon>Acipenseriformes</taxon>
        <taxon>Acipenseridae</taxon>
        <taxon>Acipenser</taxon>
    </lineage>
</organism>
<evidence type="ECO:0000256" key="2">
    <source>
        <dbReference type="ARBA" id="ARBA00022815"/>
    </source>
</evidence>
<dbReference type="AlphaFoldDB" id="A0A444UK19"/>
<comment type="caution">
    <text evidence="4">The sequence shown here is derived from an EMBL/GenBank/DDBJ whole genome shotgun (WGS) entry which is preliminary data.</text>
</comment>
<proteinExistence type="inferred from homology"/>
<evidence type="ECO:0000313" key="5">
    <source>
        <dbReference type="Proteomes" id="UP000289886"/>
    </source>
</evidence>
<dbReference type="InterPro" id="IPR013055">
    <property type="entry name" value="Tachy_Neuro_lke_CS"/>
</dbReference>